<feature type="compositionally biased region" description="Low complexity" evidence="1">
    <location>
        <begin position="599"/>
        <end position="616"/>
    </location>
</feature>
<feature type="region of interest" description="Disordered" evidence="1">
    <location>
        <begin position="252"/>
        <end position="271"/>
    </location>
</feature>
<feature type="region of interest" description="Disordered" evidence="1">
    <location>
        <begin position="685"/>
        <end position="721"/>
    </location>
</feature>
<feature type="region of interest" description="Disordered" evidence="1">
    <location>
        <begin position="305"/>
        <end position="325"/>
    </location>
</feature>
<feature type="region of interest" description="Disordered" evidence="1">
    <location>
        <begin position="354"/>
        <end position="375"/>
    </location>
</feature>
<keyword evidence="3" id="KW-1185">Reference proteome</keyword>
<feature type="region of interest" description="Disordered" evidence="1">
    <location>
        <begin position="589"/>
        <end position="634"/>
    </location>
</feature>
<dbReference type="Proteomes" id="UP001054837">
    <property type="component" value="Unassembled WGS sequence"/>
</dbReference>
<protein>
    <submittedName>
        <fullName evidence="2">Uncharacterized protein</fullName>
    </submittedName>
</protein>
<accession>A0AAV4R3E9</accession>
<feature type="compositionally biased region" description="Polar residues" evidence="1">
    <location>
        <begin position="423"/>
        <end position="446"/>
    </location>
</feature>
<evidence type="ECO:0000313" key="3">
    <source>
        <dbReference type="Proteomes" id="UP001054837"/>
    </source>
</evidence>
<evidence type="ECO:0000256" key="1">
    <source>
        <dbReference type="SAM" id="MobiDB-lite"/>
    </source>
</evidence>
<feature type="compositionally biased region" description="Basic and acidic residues" evidence="1">
    <location>
        <begin position="362"/>
        <end position="371"/>
    </location>
</feature>
<sequence length="770" mass="85642">MIRYRRSWFFKTSSEGEGKRVNCCCTRFSTSSIFCPRPYSAGFGECLQIKLMHRSVGITDLPRRDGLPLSVCQMYAIFEEVIGPQPLVSFPNPKGSHQHTEDEGQDIVLTTTDQDPELNPEHPEVPPHYVSSRSRPKRPPAKQQRVYGSSTYQNRHSSTLPRSNRRRLYSGSTNDSNDLDDTASISSSNPLLDTISVLTYDPPDDSDDYYDLNEDEFDQCKREKNVKSSGGPEGDRDSIGYAGSSSIDSGYKSFCPTPEIPDSSVYGPETSRQTNSYTGFYAEGSSASQGRNNKPRIMMGTKVISRQGQVSPLRESPGSRRSDSSLYDVNLDHLMYLRQSLLSAIQKCEFSKSNSASSVEPSRIDTSHTAEKCGTSNLVNDERYLDSSPAKSSQPGYTKTVRFNTDVKVTTVNALQSAHEGSDTNPCRTSDNMSADQSGQKVQSKSILKDPLCANLRSQLEAGSGDCTLEEEIDSLLYGRAEFYDLESVDDFPCSYVTMIEEKYRSGKTSIAKVRKLKGEKQQEQPSKPPPPIPESGTEASKPEDESKLQKTTKDSSSTVSISKTAKCRFTEVARCMLEIIEDLQMKKLQPDSAKESEGQASSSAISASNPTSSSEPDTLTKESVSDSSSSKSITSECYASAAEYHVYEEIDYDFLTSTVPPLPKLQEVPPPLPVRPNLMVIKPDHLKRVPSPPPRKARCPLKRNPGPLTEEGSTEVRNRPKQRGNLYCLFSDQVERRNISRSLEREWRVNGYSDNQEDDYGFKKEFPSI</sequence>
<feature type="region of interest" description="Disordered" evidence="1">
    <location>
        <begin position="516"/>
        <end position="558"/>
    </location>
</feature>
<feature type="region of interest" description="Disordered" evidence="1">
    <location>
        <begin position="221"/>
        <end position="243"/>
    </location>
</feature>
<name>A0AAV4R3E9_9ARAC</name>
<feature type="compositionally biased region" description="Polar residues" evidence="1">
    <location>
        <begin position="146"/>
        <end position="162"/>
    </location>
</feature>
<evidence type="ECO:0000313" key="2">
    <source>
        <dbReference type="EMBL" id="GIY16453.1"/>
    </source>
</evidence>
<organism evidence="2 3">
    <name type="scientific">Caerostris darwini</name>
    <dbReference type="NCBI Taxonomy" id="1538125"/>
    <lineage>
        <taxon>Eukaryota</taxon>
        <taxon>Metazoa</taxon>
        <taxon>Ecdysozoa</taxon>
        <taxon>Arthropoda</taxon>
        <taxon>Chelicerata</taxon>
        <taxon>Arachnida</taxon>
        <taxon>Araneae</taxon>
        <taxon>Araneomorphae</taxon>
        <taxon>Entelegynae</taxon>
        <taxon>Araneoidea</taxon>
        <taxon>Araneidae</taxon>
        <taxon>Caerostris</taxon>
    </lineage>
</organism>
<comment type="caution">
    <text evidence="2">The sequence shown here is derived from an EMBL/GenBank/DDBJ whole genome shotgun (WGS) entry which is preliminary data.</text>
</comment>
<feature type="region of interest" description="Disordered" evidence="1">
    <location>
        <begin position="113"/>
        <end position="188"/>
    </location>
</feature>
<reference evidence="2 3" key="1">
    <citation type="submission" date="2021-06" db="EMBL/GenBank/DDBJ databases">
        <title>Caerostris darwini draft genome.</title>
        <authorList>
            <person name="Kono N."/>
            <person name="Arakawa K."/>
        </authorList>
    </citation>
    <scope>NUCLEOTIDE SEQUENCE [LARGE SCALE GENOMIC DNA]</scope>
</reference>
<proteinExistence type="predicted"/>
<feature type="compositionally biased region" description="Basic and acidic residues" evidence="1">
    <location>
        <begin position="589"/>
        <end position="598"/>
    </location>
</feature>
<dbReference type="AlphaFoldDB" id="A0AAV4R3E9"/>
<dbReference type="EMBL" id="BPLQ01005701">
    <property type="protein sequence ID" value="GIY16453.1"/>
    <property type="molecule type" value="Genomic_DNA"/>
</dbReference>
<gene>
    <name evidence="2" type="primary">AVEN_85907_1</name>
    <name evidence="2" type="ORF">CDAR_170531</name>
</gene>
<feature type="compositionally biased region" description="Basic and acidic residues" evidence="1">
    <location>
        <begin position="541"/>
        <end position="554"/>
    </location>
</feature>
<feature type="region of interest" description="Disordered" evidence="1">
    <location>
        <begin position="416"/>
        <end position="446"/>
    </location>
</feature>